<dbReference type="InterPro" id="IPR042838">
    <property type="entry name" value="KIAA1958"/>
</dbReference>
<accession>V3ZTD9</accession>
<dbReference type="RefSeq" id="XP_009054459.1">
    <property type="nucleotide sequence ID" value="XM_009056211.1"/>
</dbReference>
<gene>
    <name evidence="1" type="ORF">LOTGIDRAFT_160951</name>
</gene>
<dbReference type="KEGG" id="lgi:LOTGIDRAFT_160951"/>
<evidence type="ECO:0000313" key="2">
    <source>
        <dbReference type="Proteomes" id="UP000030746"/>
    </source>
</evidence>
<dbReference type="GeneID" id="20238547"/>
<keyword evidence="2" id="KW-1185">Reference proteome</keyword>
<dbReference type="PANTHER" id="PTHR46963">
    <property type="entry name" value="SIMILAR TO RIKEN CDNA E130308A19"/>
    <property type="match status" value="1"/>
</dbReference>
<dbReference type="HOGENOM" id="CLU_1009308_0_0_1"/>
<proteinExistence type="predicted"/>
<reference evidence="1 2" key="1">
    <citation type="journal article" date="2013" name="Nature">
        <title>Insights into bilaterian evolution from three spiralian genomes.</title>
        <authorList>
            <person name="Simakov O."/>
            <person name="Marletaz F."/>
            <person name="Cho S.J."/>
            <person name="Edsinger-Gonzales E."/>
            <person name="Havlak P."/>
            <person name="Hellsten U."/>
            <person name="Kuo D.H."/>
            <person name="Larsson T."/>
            <person name="Lv J."/>
            <person name="Arendt D."/>
            <person name="Savage R."/>
            <person name="Osoegawa K."/>
            <person name="de Jong P."/>
            <person name="Grimwood J."/>
            <person name="Chapman J.A."/>
            <person name="Shapiro H."/>
            <person name="Aerts A."/>
            <person name="Otillar R.P."/>
            <person name="Terry A.Y."/>
            <person name="Boore J.L."/>
            <person name="Grigoriev I.V."/>
            <person name="Lindberg D.R."/>
            <person name="Seaver E.C."/>
            <person name="Weisblat D.A."/>
            <person name="Putnam N.H."/>
            <person name="Rokhsar D.S."/>
        </authorList>
    </citation>
    <scope>NUCLEOTIDE SEQUENCE [LARGE SCALE GENOMIC DNA]</scope>
</reference>
<dbReference type="EMBL" id="KB201750">
    <property type="protein sequence ID" value="ESO94718.1"/>
    <property type="molecule type" value="Genomic_DNA"/>
</dbReference>
<dbReference type="Proteomes" id="UP000030746">
    <property type="component" value="Unassembled WGS sequence"/>
</dbReference>
<dbReference type="PANTHER" id="PTHR46963:SF2">
    <property type="match status" value="1"/>
</dbReference>
<organism evidence="1 2">
    <name type="scientific">Lottia gigantea</name>
    <name type="common">Giant owl limpet</name>
    <dbReference type="NCBI Taxonomy" id="225164"/>
    <lineage>
        <taxon>Eukaryota</taxon>
        <taxon>Metazoa</taxon>
        <taxon>Spiralia</taxon>
        <taxon>Lophotrochozoa</taxon>
        <taxon>Mollusca</taxon>
        <taxon>Gastropoda</taxon>
        <taxon>Patellogastropoda</taxon>
        <taxon>Lottioidea</taxon>
        <taxon>Lottiidae</taxon>
        <taxon>Lottia</taxon>
    </lineage>
</organism>
<protein>
    <submittedName>
        <fullName evidence="1">Uncharacterized protein</fullName>
    </submittedName>
</protein>
<dbReference type="CTD" id="20238547"/>
<evidence type="ECO:0000313" key="1">
    <source>
        <dbReference type="EMBL" id="ESO94718.1"/>
    </source>
</evidence>
<name>V3ZTD9_LOTGI</name>
<dbReference type="AlphaFoldDB" id="V3ZTD9"/>
<dbReference type="OrthoDB" id="6146869at2759"/>
<sequence length="276" mass="32725">MADFSYYQISLVFLSAKFPYNPKRNNKATEMLKRVTIDLIDVVLYDDRLFQHRFMVLCTLYDYLLGINVENENREMDEFQQKCKKILDERLYSSYGRSYGYGVYSSLDYRKKWDVKDILTKFHDMISLQPIPKKLESIWKRVYTVMLSHFFSQVPEKICLDIYCEERDVEKYCSLIQESLSEKAFQEFSHVLEHYLRQNGRLIAFMDDEEYQGLISVLNSKMKELSRLGLGIDTKKSEVITIEQEEILWSKGLLGESNPQHLLDTLLFLFGLHFAL</sequence>